<feature type="region of interest" description="Disordered" evidence="8">
    <location>
        <begin position="1"/>
        <end position="35"/>
    </location>
</feature>
<protein>
    <submittedName>
        <fullName evidence="10">Predicted PurR-regulated permease PerM</fullName>
    </submittedName>
</protein>
<dbReference type="PANTHER" id="PTHR21716">
    <property type="entry name" value="TRANSMEMBRANE PROTEIN"/>
    <property type="match status" value="1"/>
</dbReference>
<feature type="transmembrane region" description="Helical" evidence="9">
    <location>
        <begin position="268"/>
        <end position="294"/>
    </location>
</feature>
<evidence type="ECO:0000256" key="1">
    <source>
        <dbReference type="ARBA" id="ARBA00004651"/>
    </source>
</evidence>
<dbReference type="GO" id="GO:0005886">
    <property type="term" value="C:plasma membrane"/>
    <property type="evidence" value="ECO:0007669"/>
    <property type="project" value="UniProtKB-SubCell"/>
</dbReference>
<dbReference type="InterPro" id="IPR002549">
    <property type="entry name" value="AI-2E-like"/>
</dbReference>
<organism evidence="10 11">
    <name type="scientific">Caenispirillum bisanense</name>
    <dbReference type="NCBI Taxonomy" id="414052"/>
    <lineage>
        <taxon>Bacteria</taxon>
        <taxon>Pseudomonadati</taxon>
        <taxon>Pseudomonadota</taxon>
        <taxon>Alphaproteobacteria</taxon>
        <taxon>Rhodospirillales</taxon>
        <taxon>Novispirillaceae</taxon>
        <taxon>Caenispirillum</taxon>
    </lineage>
</organism>
<feature type="transmembrane region" description="Helical" evidence="9">
    <location>
        <begin position="99"/>
        <end position="124"/>
    </location>
</feature>
<feature type="compositionally biased region" description="Low complexity" evidence="8">
    <location>
        <begin position="1"/>
        <end position="12"/>
    </location>
</feature>
<comment type="subcellular location">
    <subcellularLocation>
        <location evidence="1">Cell membrane</location>
        <topology evidence="1">Multi-pass membrane protein</topology>
    </subcellularLocation>
</comment>
<dbReference type="PANTHER" id="PTHR21716:SF53">
    <property type="entry name" value="PERMEASE PERM-RELATED"/>
    <property type="match status" value="1"/>
</dbReference>
<evidence type="ECO:0000256" key="6">
    <source>
        <dbReference type="ARBA" id="ARBA00022989"/>
    </source>
</evidence>
<keyword evidence="6 9" id="KW-1133">Transmembrane helix</keyword>
<dbReference type="AlphaFoldDB" id="A0A286G756"/>
<evidence type="ECO:0000256" key="2">
    <source>
        <dbReference type="ARBA" id="ARBA00009773"/>
    </source>
</evidence>
<dbReference type="Proteomes" id="UP000219621">
    <property type="component" value="Unassembled WGS sequence"/>
</dbReference>
<feature type="transmembrane region" description="Helical" evidence="9">
    <location>
        <begin position="239"/>
        <end position="262"/>
    </location>
</feature>
<keyword evidence="11" id="KW-1185">Reference proteome</keyword>
<dbReference type="EMBL" id="OCNJ01000001">
    <property type="protein sequence ID" value="SOD91046.1"/>
    <property type="molecule type" value="Genomic_DNA"/>
</dbReference>
<gene>
    <name evidence="10" type="ORF">SAMN05421508_101782</name>
</gene>
<name>A0A286G756_9PROT</name>
<evidence type="ECO:0000256" key="3">
    <source>
        <dbReference type="ARBA" id="ARBA00022448"/>
    </source>
</evidence>
<keyword evidence="5 9" id="KW-0812">Transmembrane</keyword>
<dbReference type="GO" id="GO:0055085">
    <property type="term" value="P:transmembrane transport"/>
    <property type="evidence" value="ECO:0007669"/>
    <property type="project" value="TreeGrafter"/>
</dbReference>
<evidence type="ECO:0000256" key="5">
    <source>
        <dbReference type="ARBA" id="ARBA00022692"/>
    </source>
</evidence>
<evidence type="ECO:0000256" key="8">
    <source>
        <dbReference type="SAM" id="MobiDB-lite"/>
    </source>
</evidence>
<feature type="transmembrane region" description="Helical" evidence="9">
    <location>
        <begin position="46"/>
        <end position="64"/>
    </location>
</feature>
<feature type="transmembrane region" description="Helical" evidence="9">
    <location>
        <begin position="341"/>
        <end position="370"/>
    </location>
</feature>
<keyword evidence="4" id="KW-1003">Cell membrane</keyword>
<evidence type="ECO:0000256" key="4">
    <source>
        <dbReference type="ARBA" id="ARBA00022475"/>
    </source>
</evidence>
<accession>A0A286G756</accession>
<evidence type="ECO:0000256" key="7">
    <source>
        <dbReference type="ARBA" id="ARBA00023136"/>
    </source>
</evidence>
<reference evidence="10 11" key="1">
    <citation type="submission" date="2017-09" db="EMBL/GenBank/DDBJ databases">
        <authorList>
            <person name="Ehlers B."/>
            <person name="Leendertz F.H."/>
        </authorList>
    </citation>
    <scope>NUCLEOTIDE SEQUENCE [LARGE SCALE GENOMIC DNA]</scope>
    <source>
        <strain evidence="10 11">USBA 140</strain>
    </source>
</reference>
<keyword evidence="7 9" id="KW-0472">Membrane</keyword>
<feature type="compositionally biased region" description="Basic and acidic residues" evidence="8">
    <location>
        <begin position="18"/>
        <end position="35"/>
    </location>
</feature>
<evidence type="ECO:0000256" key="9">
    <source>
        <dbReference type="SAM" id="Phobius"/>
    </source>
</evidence>
<keyword evidence="3" id="KW-0813">Transport</keyword>
<feature type="transmembrane region" description="Helical" evidence="9">
    <location>
        <begin position="179"/>
        <end position="204"/>
    </location>
</feature>
<comment type="similarity">
    <text evidence="2">Belongs to the autoinducer-2 exporter (AI-2E) (TC 2.A.86) family.</text>
</comment>
<dbReference type="Pfam" id="PF01594">
    <property type="entry name" value="AI-2E_transport"/>
    <property type="match status" value="1"/>
</dbReference>
<evidence type="ECO:0000313" key="10">
    <source>
        <dbReference type="EMBL" id="SOD91046.1"/>
    </source>
</evidence>
<evidence type="ECO:0000313" key="11">
    <source>
        <dbReference type="Proteomes" id="UP000219621"/>
    </source>
</evidence>
<sequence>MISPRPHTPAASHRPHRAPADAPHRAPADAPHRAPVDDPVRRQRHLLRLLLAPAVLVLLAVVLWLLGTALLPFVVGGLLAVLLHPVVQRLVAWGVPRGPAAAVVTLVVVLAMAAVVGGLLPLLLRELDALSTELPSMLSQAYSDLHHRVGDTIDLPSREDLKAQIAGAIMPTRHYVESVVSYGLSAVSMLLLVVVTPFITAYLLADWPRVLRSGDRLLPRRSAPTLREMLGDMQVQLGAYIRGHLLIVLAQGALHAAGLTLIGLDFGLLIGIMTGLAALVPVIGNLTMFAVALGTALIQFDTVGPVFAVCAVYGASQVLETTVLTPWLIGERVRLHPVWVMFALLVGGSLFGLVGALLAMPVAAVVRVLVGYVADRWRRSAFYDEL</sequence>
<proteinExistence type="inferred from homology"/>